<dbReference type="SUPFAM" id="SSF54637">
    <property type="entry name" value="Thioesterase/thiol ester dehydrase-isomerase"/>
    <property type="match status" value="2"/>
</dbReference>
<dbReference type="CDD" id="cd03441">
    <property type="entry name" value="R_hydratase_like"/>
    <property type="match status" value="1"/>
</dbReference>
<dbReference type="Gene3D" id="3.10.129.10">
    <property type="entry name" value="Hotdog Thioesterase"/>
    <property type="match status" value="1"/>
</dbReference>
<name>A0A1M6P0M2_9BACT</name>
<dbReference type="InterPro" id="IPR029069">
    <property type="entry name" value="HotDog_dom_sf"/>
</dbReference>
<evidence type="ECO:0000259" key="1">
    <source>
        <dbReference type="Pfam" id="PF01575"/>
    </source>
</evidence>
<dbReference type="PANTHER" id="PTHR43841:SF1">
    <property type="entry name" value="3-HYDROXYACYL-THIOESTER DEHYDRATASE X"/>
    <property type="match status" value="1"/>
</dbReference>
<dbReference type="Proteomes" id="UP000183994">
    <property type="component" value="Unassembled WGS sequence"/>
</dbReference>
<protein>
    <submittedName>
        <fullName evidence="2">MaoC like domain-containing protein</fullName>
    </submittedName>
</protein>
<accession>A0A1M6P0M2</accession>
<dbReference type="OrthoDB" id="6703795at2"/>
<gene>
    <name evidence="2" type="ORF">SAMN02745216_02722</name>
</gene>
<reference evidence="3" key="1">
    <citation type="submission" date="2016-11" db="EMBL/GenBank/DDBJ databases">
        <authorList>
            <person name="Varghese N."/>
            <person name="Submissions S."/>
        </authorList>
    </citation>
    <scope>NUCLEOTIDE SEQUENCE [LARGE SCALE GENOMIC DNA]</scope>
    <source>
        <strain evidence="3">DSM 16219</strain>
    </source>
</reference>
<dbReference type="InterPro" id="IPR002539">
    <property type="entry name" value="MaoC-like_dom"/>
</dbReference>
<keyword evidence="3" id="KW-1185">Reference proteome</keyword>
<dbReference type="RefSeq" id="WP_073476665.1">
    <property type="nucleotide sequence ID" value="NZ_FQZU01000016.1"/>
</dbReference>
<sequence length="289" mass="31135">MRVSPLYARHQIPVIMALLKTAAGPILKKVSLNSGGQTTVVEAVLPPRPQGLIEDYLRHVGGEPSWYKGTLPPSLFPQWGFPLMAKTLTGLPYNLTKVLNGGASFVVHAPIPADRPLKVRAELAQVNETESRVVLQQKMVTGVEDNPQCLECTVNAIIPKKSDKKSGKQKALIPQTAREIATLNLALDSGIDFALLTGDFNPIHWIPSYARMAGFPNTILHGFSSMARTIEALNRNVLAQNPYALKSFECRFVRPLVLPAAPGVFVDGGAVFLGAATGSAPYLSGAYTV</sequence>
<dbReference type="PANTHER" id="PTHR43841">
    <property type="entry name" value="3-HYDROXYACYL-THIOESTER DEHYDRATASE HTDX-RELATED"/>
    <property type="match status" value="1"/>
</dbReference>
<dbReference type="AlphaFoldDB" id="A0A1M6P0M2"/>
<dbReference type="Pfam" id="PF01575">
    <property type="entry name" value="MaoC_dehydratas"/>
    <property type="match status" value="1"/>
</dbReference>
<organism evidence="2 3">
    <name type="scientific">Desulfatibacillum alkenivorans DSM 16219</name>
    <dbReference type="NCBI Taxonomy" id="1121393"/>
    <lineage>
        <taxon>Bacteria</taxon>
        <taxon>Pseudomonadati</taxon>
        <taxon>Thermodesulfobacteriota</taxon>
        <taxon>Desulfobacteria</taxon>
        <taxon>Desulfobacterales</taxon>
        <taxon>Desulfatibacillaceae</taxon>
        <taxon>Desulfatibacillum</taxon>
    </lineage>
</organism>
<proteinExistence type="predicted"/>
<feature type="domain" description="MaoC-like" evidence="1">
    <location>
        <begin position="183"/>
        <end position="256"/>
    </location>
</feature>
<evidence type="ECO:0000313" key="2">
    <source>
        <dbReference type="EMBL" id="SHK01422.1"/>
    </source>
</evidence>
<evidence type="ECO:0000313" key="3">
    <source>
        <dbReference type="Proteomes" id="UP000183994"/>
    </source>
</evidence>
<dbReference type="EMBL" id="FQZU01000016">
    <property type="protein sequence ID" value="SHK01422.1"/>
    <property type="molecule type" value="Genomic_DNA"/>
</dbReference>
<dbReference type="STRING" id="1121393.SAMN02745216_02722"/>